<keyword evidence="2" id="KW-0479">Metal-binding</keyword>
<dbReference type="SUPFAM" id="SSF52833">
    <property type="entry name" value="Thioredoxin-like"/>
    <property type="match status" value="1"/>
</dbReference>
<reference evidence="5 6" key="1">
    <citation type="submission" date="2018-06" db="EMBL/GenBank/DDBJ databases">
        <authorList>
            <consortium name="Pathogen Informatics"/>
            <person name="Doyle S."/>
        </authorList>
    </citation>
    <scope>NUCLEOTIDE SEQUENCE [LARGE SCALE GENOMIC DNA]</scope>
    <source>
        <strain evidence="5 6">NCTC10717</strain>
    </source>
</reference>
<keyword evidence="3" id="KW-1015">Disulfide bond</keyword>
<dbReference type="AlphaFoldDB" id="A0A380MXB9"/>
<dbReference type="PANTHER" id="PTHR12151:SF25">
    <property type="entry name" value="LINALOOL DEHYDRATASE_ISOMERASE DOMAIN-CONTAINING PROTEIN"/>
    <property type="match status" value="1"/>
</dbReference>
<accession>A0A380MXB9</accession>
<keyword evidence="6" id="KW-1185">Reference proteome</keyword>
<proteinExistence type="inferred from homology"/>
<evidence type="ECO:0000313" key="6">
    <source>
        <dbReference type="Proteomes" id="UP000254575"/>
    </source>
</evidence>
<dbReference type="Proteomes" id="UP000254575">
    <property type="component" value="Unassembled WGS sequence"/>
</dbReference>
<feature type="chain" id="PRO_5016855283" evidence="4">
    <location>
        <begin position="22"/>
        <end position="193"/>
    </location>
</feature>
<sequence>MKHYLNKFFCLAAFAAVSAIAAPTYEYALIDQTGKTVTQKDFPEQYQLIAFGFTHCPDVCPTTLFDFKQVLANMQQPERLQAIFITIDPHRDTPETLAKYTGYFDKRILALGGERAAIDQAVENFNATYGYQIDGKKAEYDNLPSDKPYVVFHSTLIYLLDKEGELLDIFDYQSGHKQLLAGIEASIAAREQQ</sequence>
<dbReference type="PANTHER" id="PTHR12151">
    <property type="entry name" value="ELECTRON TRANSPORT PROTIN SCO1/SENC FAMILY MEMBER"/>
    <property type="match status" value="1"/>
</dbReference>
<organism evidence="5 6">
    <name type="scientific">Suttonella indologenes</name>
    <dbReference type="NCBI Taxonomy" id="13276"/>
    <lineage>
        <taxon>Bacteria</taxon>
        <taxon>Pseudomonadati</taxon>
        <taxon>Pseudomonadota</taxon>
        <taxon>Gammaproteobacteria</taxon>
        <taxon>Cardiobacteriales</taxon>
        <taxon>Cardiobacteriaceae</taxon>
        <taxon>Suttonella</taxon>
    </lineage>
</organism>
<dbReference type="FunFam" id="3.40.30.10:FF:000013">
    <property type="entry name" value="Blast:Protein SCO1 homolog, mitochondrial"/>
    <property type="match status" value="1"/>
</dbReference>
<protein>
    <submittedName>
        <fullName evidence="5">SCO1/SenC</fullName>
    </submittedName>
</protein>
<name>A0A380MXB9_9GAMM</name>
<dbReference type="Pfam" id="PF02630">
    <property type="entry name" value="SCO1-SenC"/>
    <property type="match status" value="1"/>
</dbReference>
<dbReference type="InterPro" id="IPR036249">
    <property type="entry name" value="Thioredoxin-like_sf"/>
</dbReference>
<feature type="signal peptide" evidence="4">
    <location>
        <begin position="1"/>
        <end position="21"/>
    </location>
</feature>
<keyword evidence="4" id="KW-0732">Signal</keyword>
<comment type="similarity">
    <text evidence="1">Belongs to the SCO1/2 family.</text>
</comment>
<dbReference type="EMBL" id="UHIA01000004">
    <property type="protein sequence ID" value="SUO96553.1"/>
    <property type="molecule type" value="Genomic_DNA"/>
</dbReference>
<feature type="binding site" evidence="2">
    <location>
        <position position="153"/>
    </location>
    <ligand>
        <name>Cu cation</name>
        <dbReference type="ChEBI" id="CHEBI:23378"/>
    </ligand>
</feature>
<dbReference type="InterPro" id="IPR003782">
    <property type="entry name" value="SCO1/SenC"/>
</dbReference>
<feature type="binding site" evidence="2">
    <location>
        <position position="60"/>
    </location>
    <ligand>
        <name>Cu cation</name>
        <dbReference type="ChEBI" id="CHEBI:23378"/>
    </ligand>
</feature>
<dbReference type="CDD" id="cd02968">
    <property type="entry name" value="SCO"/>
    <property type="match status" value="1"/>
</dbReference>
<dbReference type="RefSeq" id="WP_115218315.1">
    <property type="nucleotide sequence ID" value="NZ_UHIA01000004.1"/>
</dbReference>
<dbReference type="OrthoDB" id="9790194at2"/>
<evidence type="ECO:0000313" key="5">
    <source>
        <dbReference type="EMBL" id="SUO96553.1"/>
    </source>
</evidence>
<gene>
    <name evidence="5" type="ORF">NCTC10717_01055</name>
</gene>
<keyword evidence="2" id="KW-0186">Copper</keyword>
<dbReference type="GO" id="GO:0046872">
    <property type="term" value="F:metal ion binding"/>
    <property type="evidence" value="ECO:0007669"/>
    <property type="project" value="UniProtKB-KW"/>
</dbReference>
<evidence type="ECO:0000256" key="4">
    <source>
        <dbReference type="SAM" id="SignalP"/>
    </source>
</evidence>
<evidence type="ECO:0000256" key="2">
    <source>
        <dbReference type="PIRSR" id="PIRSR603782-1"/>
    </source>
</evidence>
<evidence type="ECO:0000256" key="3">
    <source>
        <dbReference type="PIRSR" id="PIRSR603782-2"/>
    </source>
</evidence>
<feature type="disulfide bond" description="Redox-active" evidence="3">
    <location>
        <begin position="56"/>
        <end position="60"/>
    </location>
</feature>
<evidence type="ECO:0000256" key="1">
    <source>
        <dbReference type="ARBA" id="ARBA00010996"/>
    </source>
</evidence>
<dbReference type="Gene3D" id="3.40.30.10">
    <property type="entry name" value="Glutaredoxin"/>
    <property type="match status" value="1"/>
</dbReference>
<feature type="binding site" evidence="2">
    <location>
        <position position="56"/>
    </location>
    <ligand>
        <name>Cu cation</name>
        <dbReference type="ChEBI" id="CHEBI:23378"/>
    </ligand>
</feature>